<dbReference type="CDD" id="cd00130">
    <property type="entry name" value="PAS"/>
    <property type="match status" value="1"/>
</dbReference>
<keyword evidence="6" id="KW-0808">Transferase</keyword>
<feature type="coiled-coil region" evidence="16">
    <location>
        <begin position="631"/>
        <end position="658"/>
    </location>
</feature>
<feature type="domain" description="HPt" evidence="21">
    <location>
        <begin position="1195"/>
        <end position="1293"/>
    </location>
</feature>
<keyword evidence="13 17" id="KW-0472">Membrane</keyword>
<accession>W0DYX6</accession>
<gene>
    <name evidence="22" type="ORF">THIAE_10115</name>
</gene>
<dbReference type="Gene3D" id="3.30.450.20">
    <property type="entry name" value="PAS domain"/>
    <property type="match status" value="1"/>
</dbReference>
<dbReference type="PROSITE" id="PS50110">
    <property type="entry name" value="RESPONSE_REGULATORY"/>
    <property type="match status" value="2"/>
</dbReference>
<dbReference type="STRING" id="717772.THIAE_10115"/>
<comment type="catalytic activity">
    <reaction evidence="1">
        <text>ATP + protein L-histidine = ADP + protein N-phospho-L-histidine.</text>
        <dbReference type="EC" id="2.7.13.3"/>
    </reaction>
</comment>
<dbReference type="Pfam" id="PF02518">
    <property type="entry name" value="HATPase_c"/>
    <property type="match status" value="1"/>
</dbReference>
<keyword evidence="23" id="KW-1185">Reference proteome</keyword>
<dbReference type="Gene3D" id="3.40.50.2300">
    <property type="match status" value="2"/>
</dbReference>
<feature type="domain" description="PAS" evidence="20">
    <location>
        <begin position="343"/>
        <end position="406"/>
    </location>
</feature>
<keyword evidence="16" id="KW-0175">Coiled coil</keyword>
<dbReference type="GO" id="GO:0005524">
    <property type="term" value="F:ATP binding"/>
    <property type="evidence" value="ECO:0007669"/>
    <property type="project" value="UniProtKB-KW"/>
</dbReference>
<dbReference type="CDD" id="cd00156">
    <property type="entry name" value="REC"/>
    <property type="match status" value="1"/>
</dbReference>
<evidence type="ECO:0000256" key="13">
    <source>
        <dbReference type="ARBA" id="ARBA00023136"/>
    </source>
</evidence>
<dbReference type="eggNOG" id="COG2205">
    <property type="taxonomic scope" value="Bacteria"/>
</dbReference>
<evidence type="ECO:0000259" key="19">
    <source>
        <dbReference type="PROSITE" id="PS50110"/>
    </source>
</evidence>
<dbReference type="PANTHER" id="PTHR45339:SF1">
    <property type="entry name" value="HYBRID SIGNAL TRANSDUCTION HISTIDINE KINASE J"/>
    <property type="match status" value="1"/>
</dbReference>
<evidence type="ECO:0000313" key="23">
    <source>
        <dbReference type="Proteomes" id="UP000005380"/>
    </source>
</evidence>
<evidence type="ECO:0000256" key="3">
    <source>
        <dbReference type="ARBA" id="ARBA00012438"/>
    </source>
</evidence>
<dbReference type="SMART" id="SM00448">
    <property type="entry name" value="REC"/>
    <property type="match status" value="2"/>
</dbReference>
<evidence type="ECO:0000256" key="14">
    <source>
        <dbReference type="PROSITE-ProRule" id="PRU00110"/>
    </source>
</evidence>
<proteinExistence type="predicted"/>
<dbReference type="InterPro" id="IPR003018">
    <property type="entry name" value="GAF"/>
</dbReference>
<dbReference type="InterPro" id="IPR005467">
    <property type="entry name" value="His_kinase_dom"/>
</dbReference>
<dbReference type="SMART" id="SM00065">
    <property type="entry name" value="GAF"/>
    <property type="match status" value="1"/>
</dbReference>
<sequence>MKNGIRTLNLQLATVFAITLAIVIAMLVYAIMLIKEQQDYQKKLASLPVVIDYGFAITQEARRGYVWSQIPRFVTQEELDAMAADTRRFTQLVFSTALFTDAEADGDYLKHLVHEFEQTRLALYACNDAVSCYLLGEQLKVKGTNLHAHLVGSISNLFFQTPIYESQVTDHMALMRIYLNYRQALSNVLSTIRVIDGTGYEQVGALRTRINEADLQFNKLDALISVHQDSFSAELLAQLDEDQMAYRQLKADYVSPMLNRSYIANSSIDFGPDVSRPFYAQLNKTLHLVNQGLNVQYQQIMLTKTFNRVVLILGAVILLIILFVFGRGIRRQAFLPLHQNEAILNAAAVGIIQINLKAEMIRLNPAALRIFGYSAEELLGQNVKKLMPAMYADEHDAFVQNYVETGKSRLMGGGRELVALNKAGENFPIHLVVSRIDSGDELSFIGIVTDLREREASRKEAETRSLLLSALKTATEDFVGLSEQTEKVWDDLLQSVLKITHSEQGFIGEVLFQKDGSRCLKIHVITNIAWDEPSRQLYERLKNQDMLLCSDSTMIGAVMYQEQIVISNDVQNDPRGGHTPPGHPPLLKYMGVPIFQGGELIGVYGIANSDADYTTELAEFLQPFNNTCGVMIASLQQAAEQRELLQKLEIEKRNAEEASTIKTHFLANMSHEIRTPMNAILGMSHLALKTNLDDKQRDYIEKIKRSADGLLTIIDDILDFSKIEAGKLELDETQLNIEQLAQDSLLPVQVVARAKRLELIVSIAPELTTALHLGLIGDASRIKQVLINLLNNAVKFTEQGYVSLAVSFDQAKSKMVFKVEDTGIGMTDAQMSKLFKEFSQADASTTRKYGGTGLGLAISRNLARLMNGDVTVASEFGKGSQFVFSVGVAQSSAVQPLAYPKLDQNALIVDDHPLARQQVASQLALFGIESRPETTAEAALAWLSSTQAVPDWIFIDWQMPDKNGLWLLNEIKQHFPILINRCVLMSFYDVTELNDLAQGVDIERAIMKPVFAEKLYKLLSGVALNTYENLSEGYPDLSGKRILLVEDNPINQQIATELLQETHADITCADNGQIAVSFVVDQQQAYDLILMDIQMPVLDGLNAARMMRAAGITTPIIAMTAHALEEERQRCLEVGMNSHLSKPIDPAGFYKALANWLQVTTVILPSPSVDHPAMFELPNITGLDIAVLQRNLGAKPGLIMASLCDFAARYQQSLVELANSLAGSEWEDALINAHTLKGIMLTFGLTEMAAKLADIEAGLQNQQYEAIEGLVDDEFIASYQTLISQLEDYCKLQPKDQAPSVNLNQVALDEAEWQNILTRFKSLLEDFSGSAHDHFNAHKHYFSHYLTPESVQQIATMLDDFDYDKVLDLLPD</sequence>
<dbReference type="PROSITE" id="PS50894">
    <property type="entry name" value="HPT"/>
    <property type="match status" value="1"/>
</dbReference>
<dbReference type="OrthoDB" id="9792854at2"/>
<dbReference type="Pfam" id="PF00512">
    <property type="entry name" value="HisKA"/>
    <property type="match status" value="1"/>
</dbReference>
<feature type="domain" description="Histidine kinase" evidence="18">
    <location>
        <begin position="668"/>
        <end position="890"/>
    </location>
</feature>
<dbReference type="Proteomes" id="UP000005380">
    <property type="component" value="Chromosome"/>
</dbReference>
<dbReference type="Pfam" id="PF13185">
    <property type="entry name" value="GAF_2"/>
    <property type="match status" value="1"/>
</dbReference>
<dbReference type="InterPro" id="IPR003661">
    <property type="entry name" value="HisK_dim/P_dom"/>
</dbReference>
<dbReference type="InterPro" id="IPR003594">
    <property type="entry name" value="HATPase_dom"/>
</dbReference>
<dbReference type="SUPFAM" id="SSF55785">
    <property type="entry name" value="PYP-like sensor domain (PAS domain)"/>
    <property type="match status" value="1"/>
</dbReference>
<evidence type="ECO:0000256" key="17">
    <source>
        <dbReference type="SAM" id="Phobius"/>
    </source>
</evidence>
<dbReference type="FunFam" id="3.30.565.10:FF:000010">
    <property type="entry name" value="Sensor histidine kinase RcsC"/>
    <property type="match status" value="1"/>
</dbReference>
<dbReference type="FunFam" id="1.10.287.130:FF:000003">
    <property type="entry name" value="Histidine kinase"/>
    <property type="match status" value="1"/>
</dbReference>
<evidence type="ECO:0000259" key="18">
    <source>
        <dbReference type="PROSITE" id="PS50109"/>
    </source>
</evidence>
<dbReference type="InterPro" id="IPR036890">
    <property type="entry name" value="HATPase_C_sf"/>
</dbReference>
<dbReference type="PROSITE" id="PS50112">
    <property type="entry name" value="PAS"/>
    <property type="match status" value="1"/>
</dbReference>
<dbReference type="HOGENOM" id="CLU_256197_0_0_6"/>
<evidence type="ECO:0000256" key="5">
    <source>
        <dbReference type="ARBA" id="ARBA00022553"/>
    </source>
</evidence>
<keyword evidence="5 15" id="KW-0597">Phosphoprotein</keyword>
<evidence type="ECO:0000259" key="20">
    <source>
        <dbReference type="PROSITE" id="PS50112"/>
    </source>
</evidence>
<dbReference type="SUPFAM" id="SSF47384">
    <property type="entry name" value="Homodimeric domain of signal transducing histidine kinase"/>
    <property type="match status" value="1"/>
</dbReference>
<evidence type="ECO:0000256" key="6">
    <source>
        <dbReference type="ARBA" id="ARBA00022679"/>
    </source>
</evidence>
<dbReference type="GO" id="GO:0000155">
    <property type="term" value="F:phosphorelay sensor kinase activity"/>
    <property type="evidence" value="ECO:0007669"/>
    <property type="project" value="InterPro"/>
</dbReference>
<dbReference type="CDD" id="cd00082">
    <property type="entry name" value="HisKA"/>
    <property type="match status" value="1"/>
</dbReference>
<dbReference type="CDD" id="cd17546">
    <property type="entry name" value="REC_hyHK_CKI1_RcsC-like"/>
    <property type="match status" value="1"/>
</dbReference>
<feature type="transmembrane region" description="Helical" evidence="17">
    <location>
        <begin position="309"/>
        <end position="329"/>
    </location>
</feature>
<keyword evidence="11 17" id="KW-1133">Transmembrane helix</keyword>
<dbReference type="Gene3D" id="3.30.565.10">
    <property type="entry name" value="Histidine kinase-like ATPase, C-terminal domain"/>
    <property type="match status" value="1"/>
</dbReference>
<dbReference type="Pfam" id="PF00072">
    <property type="entry name" value="Response_reg"/>
    <property type="match status" value="2"/>
</dbReference>
<feature type="domain" description="Response regulatory" evidence="19">
    <location>
        <begin position="905"/>
        <end position="1023"/>
    </location>
</feature>
<dbReference type="SMART" id="SM00091">
    <property type="entry name" value="PAS"/>
    <property type="match status" value="1"/>
</dbReference>
<evidence type="ECO:0000256" key="16">
    <source>
        <dbReference type="SAM" id="Coils"/>
    </source>
</evidence>
<dbReference type="Pfam" id="PF13426">
    <property type="entry name" value="PAS_9"/>
    <property type="match status" value="1"/>
</dbReference>
<evidence type="ECO:0000256" key="8">
    <source>
        <dbReference type="ARBA" id="ARBA00022741"/>
    </source>
</evidence>
<reference evidence="22 23" key="1">
    <citation type="submission" date="2013-12" db="EMBL/GenBank/DDBJ databases">
        <authorList>
            <consortium name="DOE Joint Genome Institute"/>
            <person name="Kappler U."/>
            <person name="Huntemann M."/>
            <person name="Han J."/>
            <person name="Chen A."/>
            <person name="Kyrpides N."/>
            <person name="Mavromatis K."/>
            <person name="Markowitz V."/>
            <person name="Palaniappan K."/>
            <person name="Ivanova N."/>
            <person name="Schaumberg A."/>
            <person name="Pati A."/>
            <person name="Liolios K."/>
            <person name="Nordberg H.P."/>
            <person name="Cantor M.N."/>
            <person name="Hua S.X."/>
            <person name="Woyke T."/>
        </authorList>
    </citation>
    <scope>NUCLEOTIDE SEQUENCE [LARGE SCALE GENOMIC DNA]</scope>
    <source>
        <strain evidence="23">AL2</strain>
    </source>
</reference>
<dbReference type="Gene3D" id="1.10.287.130">
    <property type="match status" value="1"/>
</dbReference>
<dbReference type="SUPFAM" id="SSF47226">
    <property type="entry name" value="Histidine-containing phosphotransfer domain, HPT domain"/>
    <property type="match status" value="1"/>
</dbReference>
<comment type="subcellular location">
    <subcellularLocation>
        <location evidence="2">Cell membrane</location>
        <topology evidence="2">Multi-pass membrane protein</topology>
    </subcellularLocation>
</comment>
<keyword evidence="7 17" id="KW-0812">Transmembrane</keyword>
<dbReference type="SUPFAM" id="SSF52172">
    <property type="entry name" value="CheY-like"/>
    <property type="match status" value="2"/>
</dbReference>
<dbReference type="Gene3D" id="1.20.120.160">
    <property type="entry name" value="HPT domain"/>
    <property type="match status" value="1"/>
</dbReference>
<dbReference type="RefSeq" id="WP_006460129.1">
    <property type="nucleotide sequence ID" value="NZ_CP007030.1"/>
</dbReference>
<keyword evidence="8" id="KW-0547">Nucleotide-binding</keyword>
<evidence type="ECO:0000256" key="11">
    <source>
        <dbReference type="ARBA" id="ARBA00022989"/>
    </source>
</evidence>
<protein>
    <recommendedName>
        <fullName evidence="3">histidine kinase</fullName>
        <ecNumber evidence="3">2.7.13.3</ecNumber>
    </recommendedName>
</protein>
<dbReference type="PROSITE" id="PS50109">
    <property type="entry name" value="HIS_KIN"/>
    <property type="match status" value="1"/>
</dbReference>
<evidence type="ECO:0000256" key="9">
    <source>
        <dbReference type="ARBA" id="ARBA00022777"/>
    </source>
</evidence>
<evidence type="ECO:0000256" key="7">
    <source>
        <dbReference type="ARBA" id="ARBA00022692"/>
    </source>
</evidence>
<evidence type="ECO:0000256" key="12">
    <source>
        <dbReference type="ARBA" id="ARBA00023012"/>
    </source>
</evidence>
<feature type="transmembrane region" description="Helical" evidence="17">
    <location>
        <begin position="12"/>
        <end position="34"/>
    </location>
</feature>
<feature type="modified residue" description="Phosphohistidine" evidence="14">
    <location>
        <position position="1234"/>
    </location>
</feature>
<evidence type="ECO:0000256" key="15">
    <source>
        <dbReference type="PROSITE-ProRule" id="PRU00169"/>
    </source>
</evidence>
<evidence type="ECO:0000256" key="1">
    <source>
        <dbReference type="ARBA" id="ARBA00000085"/>
    </source>
</evidence>
<dbReference type="CDD" id="cd16922">
    <property type="entry name" value="HATPase_EvgS-ArcB-TorS-like"/>
    <property type="match status" value="1"/>
</dbReference>
<dbReference type="InterPro" id="IPR004358">
    <property type="entry name" value="Sig_transdc_His_kin-like_C"/>
</dbReference>
<dbReference type="SMART" id="SM00388">
    <property type="entry name" value="HisKA"/>
    <property type="match status" value="1"/>
</dbReference>
<dbReference type="PRINTS" id="PR00344">
    <property type="entry name" value="BCTRLSENSOR"/>
</dbReference>
<organism evidence="22 23">
    <name type="scientific">Thiomicrospira aerophila AL3</name>
    <dbReference type="NCBI Taxonomy" id="717772"/>
    <lineage>
        <taxon>Bacteria</taxon>
        <taxon>Pseudomonadati</taxon>
        <taxon>Pseudomonadota</taxon>
        <taxon>Gammaproteobacteria</taxon>
        <taxon>Thiotrichales</taxon>
        <taxon>Piscirickettsiaceae</taxon>
        <taxon>Thiomicrospira</taxon>
    </lineage>
</organism>
<dbReference type="InterPro" id="IPR029016">
    <property type="entry name" value="GAF-like_dom_sf"/>
</dbReference>
<evidence type="ECO:0000256" key="10">
    <source>
        <dbReference type="ARBA" id="ARBA00022840"/>
    </source>
</evidence>
<dbReference type="InterPro" id="IPR011006">
    <property type="entry name" value="CheY-like_superfamily"/>
</dbReference>
<dbReference type="PANTHER" id="PTHR45339">
    <property type="entry name" value="HYBRID SIGNAL TRANSDUCTION HISTIDINE KINASE J"/>
    <property type="match status" value="1"/>
</dbReference>
<evidence type="ECO:0000256" key="2">
    <source>
        <dbReference type="ARBA" id="ARBA00004651"/>
    </source>
</evidence>
<feature type="modified residue" description="4-aspartylphosphate" evidence="15">
    <location>
        <position position="1092"/>
    </location>
</feature>
<evidence type="ECO:0000313" key="22">
    <source>
        <dbReference type="EMBL" id="AHF02066.1"/>
    </source>
</evidence>
<dbReference type="EMBL" id="CP007030">
    <property type="protein sequence ID" value="AHF02066.1"/>
    <property type="molecule type" value="Genomic_DNA"/>
</dbReference>
<feature type="domain" description="Response regulatory" evidence="19">
    <location>
        <begin position="1041"/>
        <end position="1157"/>
    </location>
</feature>
<dbReference type="EC" id="2.7.13.3" evidence="3"/>
<dbReference type="InterPro" id="IPR000014">
    <property type="entry name" value="PAS"/>
</dbReference>
<dbReference type="GO" id="GO:0005886">
    <property type="term" value="C:plasma membrane"/>
    <property type="evidence" value="ECO:0007669"/>
    <property type="project" value="UniProtKB-SubCell"/>
</dbReference>
<keyword evidence="9 22" id="KW-0418">Kinase</keyword>
<dbReference type="SUPFAM" id="SSF55781">
    <property type="entry name" value="GAF domain-like"/>
    <property type="match status" value="1"/>
</dbReference>
<dbReference type="Gene3D" id="3.30.450.40">
    <property type="match status" value="1"/>
</dbReference>
<dbReference type="NCBIfam" id="TIGR00229">
    <property type="entry name" value="sensory_box"/>
    <property type="match status" value="1"/>
</dbReference>
<dbReference type="InterPro" id="IPR008207">
    <property type="entry name" value="Sig_transdc_His_kin_Hpt_dom"/>
</dbReference>
<dbReference type="InParanoid" id="W0DYX6"/>
<keyword evidence="12" id="KW-0902">Two-component regulatory system</keyword>
<dbReference type="InterPro" id="IPR036641">
    <property type="entry name" value="HPT_dom_sf"/>
</dbReference>
<keyword evidence="4" id="KW-1003">Cell membrane</keyword>
<dbReference type="InterPro" id="IPR001789">
    <property type="entry name" value="Sig_transdc_resp-reg_receiver"/>
</dbReference>
<dbReference type="SUPFAM" id="SSF55874">
    <property type="entry name" value="ATPase domain of HSP90 chaperone/DNA topoisomerase II/histidine kinase"/>
    <property type="match status" value="1"/>
</dbReference>
<feature type="modified residue" description="4-aspartylphosphate" evidence="15">
    <location>
        <position position="956"/>
    </location>
</feature>
<evidence type="ECO:0000256" key="4">
    <source>
        <dbReference type="ARBA" id="ARBA00022475"/>
    </source>
</evidence>
<dbReference type="InterPro" id="IPR036097">
    <property type="entry name" value="HisK_dim/P_sf"/>
</dbReference>
<keyword evidence="10" id="KW-0067">ATP-binding</keyword>
<dbReference type="KEGG" id="tao:THIAE_10115"/>
<dbReference type="InterPro" id="IPR035965">
    <property type="entry name" value="PAS-like_dom_sf"/>
</dbReference>
<dbReference type="SMART" id="SM00387">
    <property type="entry name" value="HATPase_c"/>
    <property type="match status" value="1"/>
</dbReference>
<evidence type="ECO:0000259" key="21">
    <source>
        <dbReference type="PROSITE" id="PS50894"/>
    </source>
</evidence>
<name>W0DYX6_9GAMM</name>